<dbReference type="InterPro" id="IPR043136">
    <property type="entry name" value="B30.2/SPRY_sf"/>
</dbReference>
<evidence type="ECO:0000313" key="2">
    <source>
        <dbReference type="EMBL" id="KAL3083623.1"/>
    </source>
</evidence>
<dbReference type="InterPro" id="IPR003877">
    <property type="entry name" value="SPRY_dom"/>
</dbReference>
<keyword evidence="3" id="KW-1185">Reference proteome</keyword>
<accession>A0ABD2IVG5</accession>
<dbReference type="InterPro" id="IPR050618">
    <property type="entry name" value="Ubq-SigPath_Reg"/>
</dbReference>
<dbReference type="AlphaFoldDB" id="A0ABD2IVG5"/>
<evidence type="ECO:0000259" key="1">
    <source>
        <dbReference type="PROSITE" id="PS50188"/>
    </source>
</evidence>
<dbReference type="InterPro" id="IPR044736">
    <property type="entry name" value="Gid1/RanBPM/SPLA_SPRY"/>
</dbReference>
<reference evidence="2 3" key="1">
    <citation type="submission" date="2024-10" db="EMBL/GenBank/DDBJ databases">
        <authorList>
            <person name="Kim D."/>
        </authorList>
    </citation>
    <scope>NUCLEOTIDE SEQUENCE [LARGE SCALE GENOMIC DNA]</scope>
    <source>
        <strain evidence="2">Taebaek</strain>
    </source>
</reference>
<protein>
    <recommendedName>
        <fullName evidence="1">B30.2/SPRY domain-containing protein</fullName>
    </recommendedName>
</protein>
<feature type="domain" description="B30.2/SPRY" evidence="1">
    <location>
        <begin position="1"/>
        <end position="166"/>
    </location>
</feature>
<dbReference type="SMART" id="SM00449">
    <property type="entry name" value="SPRY"/>
    <property type="match status" value="1"/>
</dbReference>
<dbReference type="PROSITE" id="PS50188">
    <property type="entry name" value="B302_SPRY"/>
    <property type="match status" value="1"/>
</dbReference>
<proteinExistence type="predicted"/>
<dbReference type="PANTHER" id="PTHR12864">
    <property type="entry name" value="RAN BINDING PROTEIN 9-RELATED"/>
    <property type="match status" value="1"/>
</dbReference>
<dbReference type="Gene3D" id="2.60.120.920">
    <property type="match status" value="2"/>
</dbReference>
<dbReference type="Pfam" id="PF00622">
    <property type="entry name" value="SPRY"/>
    <property type="match status" value="1"/>
</dbReference>
<sequence>MLSQYFGIAYFEVRIAWRTVWVSVFFNNLGWGQFAVPEFTEISIGLSTRDFPLTHEWLPTYGQTYGYEMSSYGVTFAEKFGTFWGHNVEGSVPKWGNRWIAAENSSFYTGDVVGCGVILATRQIIYTLNGRRLNTSGLFVSTTDLYPTVSLEWNASVVASFGGTSLNFTYKMPEAWPGIWLKISILFFVEQQTNGWNSADCHGELLIGADHSVLHPLDTVTEMPAYFLFFHLTFNPANAIGYMGWLQWHHIRLQHLWSPPSFGIGDVLGCGMNLETRQIIFTLSGKRLSESNID</sequence>
<name>A0ABD2IVG5_HETSC</name>
<gene>
    <name evidence="2" type="ORF">niasHS_008277</name>
</gene>
<dbReference type="CDD" id="cd12885">
    <property type="entry name" value="SPRY_RanBP_like"/>
    <property type="match status" value="1"/>
</dbReference>
<organism evidence="2 3">
    <name type="scientific">Heterodera schachtii</name>
    <name type="common">Sugarbeet cyst nematode worm</name>
    <name type="synonym">Tylenchus schachtii</name>
    <dbReference type="NCBI Taxonomy" id="97005"/>
    <lineage>
        <taxon>Eukaryota</taxon>
        <taxon>Metazoa</taxon>
        <taxon>Ecdysozoa</taxon>
        <taxon>Nematoda</taxon>
        <taxon>Chromadorea</taxon>
        <taxon>Rhabditida</taxon>
        <taxon>Tylenchina</taxon>
        <taxon>Tylenchomorpha</taxon>
        <taxon>Tylenchoidea</taxon>
        <taxon>Heteroderidae</taxon>
        <taxon>Heteroderinae</taxon>
        <taxon>Heterodera</taxon>
    </lineage>
</organism>
<comment type="caution">
    <text evidence="2">The sequence shown here is derived from an EMBL/GenBank/DDBJ whole genome shotgun (WGS) entry which is preliminary data.</text>
</comment>
<evidence type="ECO:0000313" key="3">
    <source>
        <dbReference type="Proteomes" id="UP001620645"/>
    </source>
</evidence>
<dbReference type="Proteomes" id="UP001620645">
    <property type="component" value="Unassembled WGS sequence"/>
</dbReference>
<dbReference type="InterPro" id="IPR001870">
    <property type="entry name" value="B30.2/SPRY"/>
</dbReference>
<dbReference type="EMBL" id="JBICCN010000252">
    <property type="protein sequence ID" value="KAL3083623.1"/>
    <property type="molecule type" value="Genomic_DNA"/>
</dbReference>